<dbReference type="RefSeq" id="WP_386737250.1">
    <property type="nucleotide sequence ID" value="NZ_JBHRXI010000025.1"/>
</dbReference>
<name>A0ABV7TNE3_9RHOB</name>
<dbReference type="Proteomes" id="UP001595629">
    <property type="component" value="Unassembled WGS sequence"/>
</dbReference>
<proteinExistence type="predicted"/>
<protein>
    <submittedName>
        <fullName evidence="1">Uncharacterized protein</fullName>
    </submittedName>
</protein>
<dbReference type="EMBL" id="JBHRXI010000025">
    <property type="protein sequence ID" value="MFC3615973.1"/>
    <property type="molecule type" value="Genomic_DNA"/>
</dbReference>
<gene>
    <name evidence="1" type="ORF">ACFORG_19645</name>
</gene>
<sequence>MRIEGFLIAVLFPAIAWSQEPLSSIDWLKDTSRIPLPDTMVMEPPVSSTGDGPAVDVIPLAPATPPIGLVSSTVTGLPVDLWQGSDPARLADLISRVPVGDSPAMQKLLYALLLTESSPPAGPDAAETLLLARLDRLVALGASDPAQALVELAGPDQSRARFARWFETTLLSGDEDRACSALLAAPYLSDDYAAHIFCQVRVGDWEAAALTLEAVHTLELMHEERLALLDRFLSPDIFEGSPPLPRPNYPDALEFRLFETIGERLNTGSLPKAFANADLRDIAGWKAQIEAAERLTRMGVLPPNQLIGLYTERDPAASGGVWDRVEAIQRFDTAISVGNSTAIERSLGQVWRKMREVGLEVPFAELFAEGLGNQSLENGSAAELAWRVRLLSRLYEQASSDAPNESAESMFLSALAQGDPGRVIAPSELAASIADGFSEEAVVPQKIADLRRNGQLGEAILEAMLLFDRGARGNPSDLSAALASLRAMGLEDTARRAALELMLLGYG</sequence>
<keyword evidence="2" id="KW-1185">Reference proteome</keyword>
<evidence type="ECO:0000313" key="2">
    <source>
        <dbReference type="Proteomes" id="UP001595629"/>
    </source>
</evidence>
<evidence type="ECO:0000313" key="1">
    <source>
        <dbReference type="EMBL" id="MFC3615973.1"/>
    </source>
</evidence>
<organism evidence="1 2">
    <name type="scientific">Lutimaribacter marinistellae</name>
    <dbReference type="NCBI Taxonomy" id="1820329"/>
    <lineage>
        <taxon>Bacteria</taxon>
        <taxon>Pseudomonadati</taxon>
        <taxon>Pseudomonadota</taxon>
        <taxon>Alphaproteobacteria</taxon>
        <taxon>Rhodobacterales</taxon>
        <taxon>Roseobacteraceae</taxon>
        <taxon>Lutimaribacter</taxon>
    </lineage>
</organism>
<accession>A0ABV7TNE3</accession>
<reference evidence="2" key="1">
    <citation type="journal article" date="2019" name="Int. J. Syst. Evol. Microbiol.">
        <title>The Global Catalogue of Microorganisms (GCM) 10K type strain sequencing project: providing services to taxonomists for standard genome sequencing and annotation.</title>
        <authorList>
            <consortium name="The Broad Institute Genomics Platform"/>
            <consortium name="The Broad Institute Genome Sequencing Center for Infectious Disease"/>
            <person name="Wu L."/>
            <person name="Ma J."/>
        </authorList>
    </citation>
    <scope>NUCLEOTIDE SEQUENCE [LARGE SCALE GENOMIC DNA]</scope>
    <source>
        <strain evidence="2">KCTC 42911</strain>
    </source>
</reference>
<comment type="caution">
    <text evidence="1">The sequence shown here is derived from an EMBL/GenBank/DDBJ whole genome shotgun (WGS) entry which is preliminary data.</text>
</comment>